<dbReference type="InterPro" id="IPR027417">
    <property type="entry name" value="P-loop_NTPase"/>
</dbReference>
<name>K0B1Z4_9ARCH</name>
<gene>
    <name evidence="1" type="ORF">NKOR_00575</name>
</gene>
<accession>K0B1Z4</accession>
<keyword evidence="2" id="KW-1185">Reference proteome</keyword>
<evidence type="ECO:0000313" key="1">
    <source>
        <dbReference type="EMBL" id="AFS80033.1"/>
    </source>
</evidence>
<dbReference type="AlphaFoldDB" id="K0B1Z4"/>
<dbReference type="RefSeq" id="WP_014962424.1">
    <property type="nucleotide sequence ID" value="NC_018655.1"/>
</dbReference>
<organism evidence="1 2">
    <name type="scientific">Candidatus Nitrosopumilus koreensis AR1</name>
    <dbReference type="NCBI Taxonomy" id="1229908"/>
    <lineage>
        <taxon>Archaea</taxon>
        <taxon>Nitrososphaerota</taxon>
        <taxon>Nitrososphaeria</taxon>
        <taxon>Nitrosopumilales</taxon>
        <taxon>Nitrosopumilaceae</taxon>
        <taxon>Nitrosopumilus</taxon>
    </lineage>
</organism>
<dbReference type="STRING" id="1229908.NKOR_00575"/>
<protein>
    <recommendedName>
        <fullName evidence="3">Terminase large subunit gp17-like C-terminal domain-containing protein</fullName>
    </recommendedName>
</protein>
<dbReference type="KEGG" id="nkr:NKOR_00575"/>
<dbReference type="Proteomes" id="UP000006101">
    <property type="component" value="Chromosome"/>
</dbReference>
<evidence type="ECO:0008006" key="3">
    <source>
        <dbReference type="Google" id="ProtNLM"/>
    </source>
</evidence>
<dbReference type="EMBL" id="CP003842">
    <property type="protein sequence ID" value="AFS80033.1"/>
    <property type="molecule type" value="Genomic_DNA"/>
</dbReference>
<dbReference type="PATRIC" id="fig|1229908.8.peg.120"/>
<dbReference type="Gene3D" id="3.40.50.300">
    <property type="entry name" value="P-loop containing nucleotide triphosphate hydrolases"/>
    <property type="match status" value="1"/>
</dbReference>
<dbReference type="HOGENOM" id="CLU_461277_0_0_2"/>
<reference evidence="1 2" key="1">
    <citation type="journal article" date="2012" name="J. Bacteriol.">
        <title>Draft Genome Sequence of an Ammonia-Oxidizing Archaeon, "Candidatus Nitrosopumilus koreensis" AR1, from Marine Sediment.</title>
        <authorList>
            <person name="Park S.J."/>
            <person name="Kim J.G."/>
            <person name="Jung M.Y."/>
            <person name="Kim S.J."/>
            <person name="Cha I.T."/>
            <person name="Kwon K."/>
            <person name="Lee J.H."/>
            <person name="Rhee S.K."/>
        </authorList>
    </citation>
    <scope>NUCLEOTIDE SEQUENCE [LARGE SCALE GENOMIC DNA]</scope>
    <source>
        <strain evidence="1 2">AR1</strain>
    </source>
</reference>
<dbReference type="GeneID" id="13725564"/>
<proteinExistence type="predicted"/>
<sequence length="591" mass="68018">MALFSSWNVGHRKIAKDAINKIKKRRAKRSSHLITLPTDPLEWIEKARPTVEGKRRTFLTAPFWKDIYMDDYHSKIIVGGRQIYKSTYISDMLACEATSSPGIQVGYVTFNQSSLTGFSKQKLQIGTFSQNPVLSKFPRNKLGNMGEISLKNGSTIYCMTDNNQYIHVEGKSLNHCILDEAQYQDIEHLEKVRQTMMATKGKMSILGLGGEFGSPYEKLWKRSDQREWVYDNHNWRDMLRFDSNGLVVGDYLEEVLSGRWVPQNTENAIYHGYHLPQTIFATNALTIDDSTNKYRTSPFYSIEYQEKNNSKSYFTSHVMGKFYRSEGRPITPEMVLSCMNPYRYLGLMEPHEIAMWKDVMKDSIKISMGVDFGSGNPSSTVISILIHWKKYDRIQLAYIDKRPSENQLDQTEHINELFRASRWDIGVGDLGYGAIQVKTIQDGGANRTSGRMFPGVGSENFYGCRSISNESKPMQIHRDKIDEHGEETGRILIDKTSQIQKFIDLIETSRHHPRGGHPRSKFMIPFSASREYETEWLISELCSVTRKDLKKDLDTRLDAKKEFNHPKDSMMSIIYGLVGLEQDTEWHYISA</sequence>
<evidence type="ECO:0000313" key="2">
    <source>
        <dbReference type="Proteomes" id="UP000006101"/>
    </source>
</evidence>